<dbReference type="Reactome" id="R-MMU-2168880">
    <property type="pathway name" value="Scavenging of heme from plasma"/>
</dbReference>
<evidence type="ECO:0000256" key="3">
    <source>
        <dbReference type="SAM" id="MobiDB-lite"/>
    </source>
</evidence>
<dbReference type="CTD" id="626615"/>
<name>E9PZG0_MOUSE</name>
<organism evidence="4 6">
    <name type="scientific">Mus musculus</name>
    <name type="common">Mouse</name>
    <dbReference type="NCBI Taxonomy" id="10090"/>
    <lineage>
        <taxon>Eukaryota</taxon>
        <taxon>Metazoa</taxon>
        <taxon>Chordata</taxon>
        <taxon>Craniata</taxon>
        <taxon>Vertebrata</taxon>
        <taxon>Euteleostomi</taxon>
        <taxon>Mammalia</taxon>
        <taxon>Eutheria</taxon>
        <taxon>Euarchontoglires</taxon>
        <taxon>Glires</taxon>
        <taxon>Rodentia</taxon>
        <taxon>Myomorpha</taxon>
        <taxon>Muroidea</taxon>
        <taxon>Muridae</taxon>
        <taxon>Murinae</taxon>
        <taxon>Mus</taxon>
        <taxon>Mus</taxon>
    </lineage>
</organism>
<dbReference type="BioGRID-ORCS" id="626615">
    <property type="hits" value="1 hit in 77 CRISPR screens"/>
</dbReference>
<dbReference type="SMR" id="E9PZG0"/>
<dbReference type="OrthoDB" id="9629949at2759"/>
<feature type="coiled-coil region" evidence="2">
    <location>
        <begin position="93"/>
        <end position="120"/>
    </location>
</feature>
<feature type="coiled-coil region" evidence="2">
    <location>
        <begin position="304"/>
        <end position="331"/>
    </location>
</feature>
<dbReference type="InterPro" id="IPR008405">
    <property type="entry name" value="ApoL"/>
</dbReference>
<dbReference type="Bgee" id="ENSMUSG00000091650">
    <property type="expression patterns" value="Expressed in bone marrow and 5 other cell types or tissues"/>
</dbReference>
<feature type="compositionally biased region" description="Polar residues" evidence="3">
    <location>
        <begin position="250"/>
        <end position="262"/>
    </location>
</feature>
<reference evidence="4 6" key="1">
    <citation type="journal article" date="2009" name="PLoS Biol.">
        <title>Lineage-specific biology revealed by a finished genome assembly of the mouse.</title>
        <authorList>
            <consortium name="Mouse Genome Sequencing Consortium"/>
            <person name="Church D.M."/>
            <person name="Goodstadt L."/>
            <person name="Hillier L.W."/>
            <person name="Zody M.C."/>
            <person name="Goldstein S."/>
            <person name="She X."/>
            <person name="Bult C.J."/>
            <person name="Agarwala R."/>
            <person name="Cherry J.L."/>
            <person name="DiCuccio M."/>
            <person name="Hlavina W."/>
            <person name="Kapustin Y."/>
            <person name="Meric P."/>
            <person name="Maglott D."/>
            <person name="Birtle Z."/>
            <person name="Marques A.C."/>
            <person name="Graves T."/>
            <person name="Zhou S."/>
            <person name="Teague B."/>
            <person name="Potamousis K."/>
            <person name="Churas C."/>
            <person name="Place M."/>
            <person name="Herschleb J."/>
            <person name="Runnheim R."/>
            <person name="Forrest D."/>
            <person name="Amos-Landgraf J."/>
            <person name="Schwartz D.C."/>
            <person name="Cheng Z."/>
            <person name="Lindblad-Toh K."/>
            <person name="Eichler E.E."/>
            <person name="Ponting C.P."/>
        </authorList>
    </citation>
    <scope>NUCLEOTIDE SEQUENCE [LARGE SCALE GENOMIC DNA]</scope>
    <source>
        <strain evidence="4 6">C57BL/6J</strain>
    </source>
</reference>
<evidence type="ECO:0000313" key="6">
    <source>
        <dbReference type="Proteomes" id="UP000000589"/>
    </source>
</evidence>
<dbReference type="MGI" id="MGI:3649094">
    <property type="gene designation" value="Apol11a"/>
</dbReference>
<dbReference type="RefSeq" id="NP_001171004.1">
    <property type="nucleotide sequence ID" value="NM_001177533.2"/>
</dbReference>
<keyword evidence="2" id="KW-0175">Coiled coil</keyword>
<dbReference type="RNAct" id="E9PZG0">
    <property type="molecule type" value="protein"/>
</dbReference>
<dbReference type="PANTHER" id="PTHR14096">
    <property type="entry name" value="APOLIPOPROTEIN L"/>
    <property type="match status" value="1"/>
</dbReference>
<dbReference type="PhylomeDB" id="E9PZG0"/>
<gene>
    <name evidence="4 5" type="primary">Apol11a</name>
</gene>
<dbReference type="KEGG" id="mmu:626615"/>
<dbReference type="HOGENOM" id="CLU_046288_1_0_1"/>
<reference evidence="4 6" key="2">
    <citation type="journal article" date="2011" name="PLoS Biol.">
        <title>Modernizing reference genome assemblies.</title>
        <authorList>
            <person name="Church D.M."/>
            <person name="Schneider V.A."/>
            <person name="Graves T."/>
            <person name="Auger K."/>
            <person name="Cunningham F."/>
            <person name="Bouk N."/>
            <person name="Chen H.C."/>
            <person name="Agarwala R."/>
            <person name="McLaren W.M."/>
            <person name="Ritchie G.R."/>
            <person name="Albracht D."/>
            <person name="Kremitzki M."/>
            <person name="Rock S."/>
            <person name="Kotkiewicz H."/>
            <person name="Kremitzki C."/>
            <person name="Wollam A."/>
            <person name="Trani L."/>
            <person name="Fulton L."/>
            <person name="Fulton R."/>
            <person name="Matthews L."/>
            <person name="Whitehead S."/>
            <person name="Chow W."/>
            <person name="Torrance J."/>
            <person name="Dunn M."/>
            <person name="Harden G."/>
            <person name="Threadgold G."/>
            <person name="Wood J."/>
            <person name="Collins J."/>
            <person name="Heath P."/>
            <person name="Griffiths G."/>
            <person name="Pelan S."/>
            <person name="Grafham D."/>
            <person name="Eichler E.E."/>
            <person name="Weinstock G."/>
            <person name="Mardis E.R."/>
            <person name="Wilson R.K."/>
            <person name="Howe K."/>
            <person name="Flicek P."/>
            <person name="Hubbard T."/>
        </authorList>
    </citation>
    <scope>NUCLEOTIDE SEQUENCE [LARGE SCALE GENOMIC DNA]</scope>
    <source>
        <strain evidence="4 6">C57BL/6J</strain>
    </source>
</reference>
<dbReference type="Reactome" id="R-MMU-381426">
    <property type="pathway name" value="Regulation of Insulin-like Growth Factor (IGF) transport and uptake by Insulin-like Growth Factor Binding Proteins (IGFBPs)"/>
</dbReference>
<dbReference type="VEuPathDB" id="HostDB:ENSMUSG00000091650"/>
<dbReference type="jPOST" id="E9PZG0"/>
<dbReference type="PANTHER" id="PTHR14096:SF35">
    <property type="entry name" value="APOLIPOPROTEIN L 10A-RELATED"/>
    <property type="match status" value="1"/>
</dbReference>
<dbReference type="InParanoid" id="E9PZG0"/>
<keyword evidence="6" id="KW-1185">Reference proteome</keyword>
<dbReference type="AlphaFoldDB" id="E9PZG0"/>
<dbReference type="PaxDb" id="10090-ENSMUSP00000132565"/>
<dbReference type="GO" id="GO:0034361">
    <property type="term" value="C:very-low-density lipoprotein particle"/>
    <property type="evidence" value="ECO:0000266"/>
    <property type="project" value="GO_Central"/>
</dbReference>
<dbReference type="Proteomes" id="UP000000589">
    <property type="component" value="Chromosome 15"/>
</dbReference>
<dbReference type="GO" id="GO:0008289">
    <property type="term" value="F:lipid binding"/>
    <property type="evidence" value="ECO:0000266"/>
    <property type="project" value="GO_Central"/>
</dbReference>
<feature type="region of interest" description="Disordered" evidence="3">
    <location>
        <begin position="243"/>
        <end position="262"/>
    </location>
</feature>
<dbReference type="GO" id="GO:0006869">
    <property type="term" value="P:lipid transport"/>
    <property type="evidence" value="ECO:0007669"/>
    <property type="project" value="InterPro"/>
</dbReference>
<dbReference type="GeneID" id="626615"/>
<dbReference type="GO" id="GO:0051838">
    <property type="term" value="P:cytolysis by host of symbiont cells"/>
    <property type="evidence" value="ECO:0000266"/>
    <property type="project" value="GO_Central"/>
</dbReference>
<dbReference type="STRING" id="10090.ENSMUSP00000132565"/>
<dbReference type="UCSC" id="uc011zvh.1">
    <property type="organism name" value="mouse"/>
</dbReference>
<reference evidence="4" key="3">
    <citation type="submission" date="2025-08" db="UniProtKB">
        <authorList>
            <consortium name="Ensembl"/>
        </authorList>
    </citation>
    <scope>IDENTIFICATION</scope>
    <source>
        <strain evidence="4">C57BL/6J</strain>
    </source>
</reference>
<dbReference type="GO" id="GO:0042157">
    <property type="term" value="P:lipoprotein metabolic process"/>
    <property type="evidence" value="ECO:0007669"/>
    <property type="project" value="InterPro"/>
</dbReference>
<dbReference type="GO" id="GO:0034364">
    <property type="term" value="C:high-density lipoprotein particle"/>
    <property type="evidence" value="ECO:0000266"/>
    <property type="project" value="GO_Central"/>
</dbReference>
<dbReference type="GeneTree" id="ENSGT01030000234599"/>
<dbReference type="OMA" id="TFLMGHE"/>
<evidence type="ECO:0000256" key="1">
    <source>
        <dbReference type="ARBA" id="ARBA00010090"/>
    </source>
</evidence>
<dbReference type="AGR" id="MGI:3649094"/>
<evidence type="ECO:0000313" key="4">
    <source>
        <dbReference type="Ensembl" id="ENSMUSP00000132565.2"/>
    </source>
</evidence>
<dbReference type="GO" id="GO:0005615">
    <property type="term" value="C:extracellular space"/>
    <property type="evidence" value="ECO:0000266"/>
    <property type="project" value="GO_Central"/>
</dbReference>
<protein>
    <submittedName>
        <fullName evidence="4">Apolipoprotein L 11a</fullName>
    </submittedName>
</protein>
<dbReference type="Reactome" id="R-MMU-8957275">
    <property type="pathway name" value="Post-translational protein phosphorylation"/>
</dbReference>
<dbReference type="FunCoup" id="E9PZG0">
    <property type="interactions" value="6"/>
</dbReference>
<dbReference type="RefSeq" id="XP_006521297.1">
    <property type="nucleotide sequence ID" value="XM_006521234.1"/>
</dbReference>
<dbReference type="Ensembl" id="ENSMUST00000172191.3">
    <property type="protein sequence ID" value="ENSMUSP00000132565.2"/>
    <property type="gene ID" value="ENSMUSG00000091650.3"/>
</dbReference>
<accession>E9PZG0</accession>
<dbReference type="GO" id="GO:0045087">
    <property type="term" value="P:innate immune response"/>
    <property type="evidence" value="ECO:0000266"/>
    <property type="project" value="GO_Central"/>
</dbReference>
<dbReference type="GO" id="GO:0005254">
    <property type="term" value="F:chloride channel activity"/>
    <property type="evidence" value="ECO:0000266"/>
    <property type="project" value="GO_Central"/>
</dbReference>
<reference evidence="4" key="4">
    <citation type="submission" date="2025-09" db="UniProtKB">
        <authorList>
            <consortium name="Ensembl"/>
        </authorList>
    </citation>
    <scope>IDENTIFICATION</scope>
    <source>
        <strain evidence="4">C57BL/6J</strain>
    </source>
</reference>
<comment type="similarity">
    <text evidence="1">Belongs to the apolipoprotein L family.</text>
</comment>
<evidence type="ECO:0000256" key="2">
    <source>
        <dbReference type="SAM" id="Coils"/>
    </source>
</evidence>
<sequence length="334" mass="37300">MDWNEILEGIKKVERRIVEKAIDNFTEKFLRTDLRSLITEDGAWNGFVEAAELSREEGEALRDALKERLAQDPTDENDRPQREQQKERFLREFPQLKKKLEDHIRKLRELADKFDQVHKDCTISNVVSTSASAASGVLALLGLALSTVTAGASLALSASSVALGATSSVSSFTTTAVEESMRLSYESEARNLIGASMNVLEEILKIMPKITYKFYSTVADLAEAFKTLKDQIQTIRRARSISRRGAQARNLPSTGRSSGQVVPQMTRGARFQKGVFTSVLLGWDVYDLVNQSKDLYYGAKTKSGGALRDLARKLEENLQEFEQKCKALQSDLPQ</sequence>
<dbReference type="Pfam" id="PF05461">
    <property type="entry name" value="ApoL"/>
    <property type="match status" value="1"/>
</dbReference>
<dbReference type="eggNOG" id="ENOG502RZGU">
    <property type="taxonomic scope" value="Eukaryota"/>
</dbReference>
<dbReference type="GO" id="GO:1902476">
    <property type="term" value="P:chloride transmembrane transport"/>
    <property type="evidence" value="ECO:0000266"/>
    <property type="project" value="GO_Central"/>
</dbReference>
<proteinExistence type="inferred from homology"/>
<evidence type="ECO:0000313" key="5">
    <source>
        <dbReference type="MGI" id="MGI:3649094"/>
    </source>
</evidence>